<comment type="caution">
    <text evidence="5">The sequence shown here is derived from an EMBL/GenBank/DDBJ whole genome shotgun (WGS) entry which is preliminary data.</text>
</comment>
<keyword evidence="6" id="KW-1185">Reference proteome</keyword>
<evidence type="ECO:0000313" key="6">
    <source>
        <dbReference type="Proteomes" id="UP000621540"/>
    </source>
</evidence>
<evidence type="ECO:0000256" key="2">
    <source>
        <dbReference type="SAM" id="SignalP"/>
    </source>
</evidence>
<sequence>MKKKTVVLLLCTMSVVLASCGKTTDAKNEVQETTEVAVTEPETETEIDENGTEVVNETETAEETESGGKFIVTLEEANESYQADDGTVIYEDAYSYPKLDADQDKEAAEAINADITELEKEHKSGIEAMIGYAKEDYGYYKDANTETATEEEGGLSLYDFFPYSSEETSTVERNDNGIFSFVVYNYDFSGGAHGNYAYSGYNYDANTGARLVLTDLAGDGDAFKQNILSDIEAQCQTPEYQELLFPEYMDYLEDSIFEDTAWYLTDEGLTITCPPYALGPYAAGNIDFKISYDTLETYGLKSEYRYQAD</sequence>
<evidence type="ECO:0000313" key="5">
    <source>
        <dbReference type="EMBL" id="MBC5754568.1"/>
    </source>
</evidence>
<feature type="signal peptide" evidence="2">
    <location>
        <begin position="1"/>
        <end position="18"/>
    </location>
</feature>
<evidence type="ECO:0000259" key="3">
    <source>
        <dbReference type="Pfam" id="PF11738"/>
    </source>
</evidence>
<feature type="region of interest" description="Disordered" evidence="1">
    <location>
        <begin position="31"/>
        <end position="66"/>
    </location>
</feature>
<proteinExistence type="predicted"/>
<reference evidence="5 6" key="1">
    <citation type="submission" date="2020-08" db="EMBL/GenBank/DDBJ databases">
        <title>Genome public.</title>
        <authorList>
            <person name="Liu C."/>
            <person name="Sun Q."/>
        </authorList>
    </citation>
    <scope>NUCLEOTIDE SEQUENCE [LARGE SCALE GENOMIC DNA]</scope>
    <source>
        <strain evidence="5 6">BX0805</strain>
    </source>
</reference>
<dbReference type="Pfam" id="PF13739">
    <property type="entry name" value="PdaC"/>
    <property type="match status" value="1"/>
</dbReference>
<feature type="chain" id="PRO_5045523551" evidence="2">
    <location>
        <begin position="19"/>
        <end position="309"/>
    </location>
</feature>
<protein>
    <submittedName>
        <fullName evidence="5">DUF3298 and DUF4163 domain-containing protein</fullName>
    </submittedName>
</protein>
<feature type="domain" description="Deacetylase PdaC" evidence="4">
    <location>
        <begin position="89"/>
        <end position="196"/>
    </location>
</feature>
<dbReference type="RefSeq" id="WP_186982525.1">
    <property type="nucleotide sequence ID" value="NZ_JACOQH010000008.1"/>
</dbReference>
<dbReference type="Gene3D" id="3.90.640.20">
    <property type="entry name" value="Heat-shock cognate protein, ATPase"/>
    <property type="match status" value="1"/>
</dbReference>
<dbReference type="Pfam" id="PF11738">
    <property type="entry name" value="DUF3298"/>
    <property type="match status" value="1"/>
</dbReference>
<feature type="compositionally biased region" description="Acidic residues" evidence="1">
    <location>
        <begin position="41"/>
        <end position="51"/>
    </location>
</feature>
<name>A0ABR7IC90_9FIRM</name>
<feature type="compositionally biased region" description="Low complexity" evidence="1">
    <location>
        <begin position="31"/>
        <end position="40"/>
    </location>
</feature>
<keyword evidence="2" id="KW-0732">Signal</keyword>
<evidence type="ECO:0000256" key="1">
    <source>
        <dbReference type="SAM" id="MobiDB-lite"/>
    </source>
</evidence>
<dbReference type="EMBL" id="JACOQH010000008">
    <property type="protein sequence ID" value="MBC5754568.1"/>
    <property type="molecule type" value="Genomic_DNA"/>
</dbReference>
<feature type="domain" description="DUF3298" evidence="3">
    <location>
        <begin position="215"/>
        <end position="293"/>
    </location>
</feature>
<dbReference type="PROSITE" id="PS51257">
    <property type="entry name" value="PROKAR_LIPOPROTEIN"/>
    <property type="match status" value="1"/>
</dbReference>
<gene>
    <name evidence="5" type="ORF">H8Z76_11175</name>
</gene>
<dbReference type="InterPro" id="IPR037126">
    <property type="entry name" value="PdaC/RsiV-like_sf"/>
</dbReference>
<accession>A0ABR7IC90</accession>
<dbReference type="Gene3D" id="3.30.565.40">
    <property type="entry name" value="Fervidobacterium nodosum Rt17-B1 like"/>
    <property type="match status" value="1"/>
</dbReference>
<evidence type="ECO:0000259" key="4">
    <source>
        <dbReference type="Pfam" id="PF13739"/>
    </source>
</evidence>
<dbReference type="InterPro" id="IPR025303">
    <property type="entry name" value="PdaC"/>
</dbReference>
<dbReference type="Proteomes" id="UP000621540">
    <property type="component" value="Unassembled WGS sequence"/>
</dbReference>
<dbReference type="InterPro" id="IPR021729">
    <property type="entry name" value="DUF3298"/>
</dbReference>
<organism evidence="5 6">
    <name type="scientific">Roseburia yibonii</name>
    <dbReference type="NCBI Taxonomy" id="2763063"/>
    <lineage>
        <taxon>Bacteria</taxon>
        <taxon>Bacillati</taxon>
        <taxon>Bacillota</taxon>
        <taxon>Clostridia</taxon>
        <taxon>Lachnospirales</taxon>
        <taxon>Lachnospiraceae</taxon>
        <taxon>Roseburia</taxon>
    </lineage>
</organism>